<name>A0A1I7HHQ6_9PROT</name>
<proteinExistence type="predicted"/>
<dbReference type="AlphaFoldDB" id="A0A1I7HHQ6"/>
<evidence type="ECO:0000313" key="1">
    <source>
        <dbReference type="EMBL" id="PTQ79249.1"/>
    </source>
</evidence>
<reference evidence="2 3" key="1">
    <citation type="submission" date="2016-10" db="EMBL/GenBank/DDBJ databases">
        <authorList>
            <person name="de Groot N.N."/>
        </authorList>
    </citation>
    <scope>NUCLEOTIDE SEQUENCE [LARGE SCALE GENOMIC DNA]</scope>
    <source>
        <strain evidence="2 3">Nl14</strain>
    </source>
</reference>
<dbReference type="EMBL" id="FPBZ01000009">
    <property type="protein sequence ID" value="SFU60228.1"/>
    <property type="molecule type" value="Genomic_DNA"/>
</dbReference>
<dbReference type="PROSITE" id="PS51257">
    <property type="entry name" value="PROKAR_LIPOPROTEIN"/>
    <property type="match status" value="1"/>
</dbReference>
<organism evidence="2 3">
    <name type="scientific">Nitrosospira multiformis</name>
    <dbReference type="NCBI Taxonomy" id="1231"/>
    <lineage>
        <taxon>Bacteria</taxon>
        <taxon>Pseudomonadati</taxon>
        <taxon>Pseudomonadota</taxon>
        <taxon>Betaproteobacteria</taxon>
        <taxon>Nitrosomonadales</taxon>
        <taxon>Nitrosomonadaceae</taxon>
        <taxon>Nitrosospira</taxon>
    </lineage>
</organism>
<evidence type="ECO:0000313" key="2">
    <source>
        <dbReference type="EMBL" id="SFU60228.1"/>
    </source>
</evidence>
<dbReference type="Proteomes" id="UP000244152">
    <property type="component" value="Unassembled WGS sequence"/>
</dbReference>
<protein>
    <recommendedName>
        <fullName evidence="5">Lipoprotein</fullName>
    </recommendedName>
</protein>
<evidence type="ECO:0000313" key="3">
    <source>
        <dbReference type="Proteomes" id="UP000182649"/>
    </source>
</evidence>
<gene>
    <name evidence="1" type="ORF">C8R21_13117</name>
    <name evidence="2" type="ORF">SAMN05216417_10979</name>
</gene>
<evidence type="ECO:0000313" key="4">
    <source>
        <dbReference type="Proteomes" id="UP000244152"/>
    </source>
</evidence>
<reference evidence="1 4" key="2">
    <citation type="submission" date="2018-04" db="EMBL/GenBank/DDBJ databases">
        <title>Active sludge and wastewater microbial communities from Klosterneuburg, Austria.</title>
        <authorList>
            <person name="Wagner M."/>
        </authorList>
    </citation>
    <scope>NUCLEOTIDE SEQUENCE [LARGE SCALE GENOMIC DNA]</scope>
    <source>
        <strain evidence="1 4">Nl12</strain>
    </source>
</reference>
<dbReference type="Proteomes" id="UP000182649">
    <property type="component" value="Unassembled WGS sequence"/>
</dbReference>
<evidence type="ECO:0008006" key="5">
    <source>
        <dbReference type="Google" id="ProtNLM"/>
    </source>
</evidence>
<sequence length="62" mass="6708">MKGARKLLYLAIFLLAAPGLSGCWLLAAGGAGAYGGYKMKEEGYTLQNPVTKEKRSDQQEKD</sequence>
<dbReference type="EMBL" id="QAOK01000031">
    <property type="protein sequence ID" value="PTQ79249.1"/>
    <property type="molecule type" value="Genomic_DNA"/>
</dbReference>
<accession>A0A1I7HHQ6</accession>